<keyword evidence="3" id="KW-0547">Nucleotide-binding</keyword>
<dbReference type="InterPro" id="IPR027417">
    <property type="entry name" value="P-loop_NTPase"/>
</dbReference>
<dbReference type="PROSITE" id="PS50893">
    <property type="entry name" value="ABC_TRANSPORTER_2"/>
    <property type="match status" value="1"/>
</dbReference>
<evidence type="ECO:0000256" key="2">
    <source>
        <dbReference type="ARBA" id="ARBA00022448"/>
    </source>
</evidence>
<dbReference type="InterPro" id="IPR013563">
    <property type="entry name" value="Oligopep_ABC_C"/>
</dbReference>
<evidence type="ECO:0000256" key="1">
    <source>
        <dbReference type="ARBA" id="ARBA00005417"/>
    </source>
</evidence>
<dbReference type="PANTHER" id="PTHR43776:SF7">
    <property type="entry name" value="D,D-DIPEPTIDE TRANSPORT ATP-BINDING PROTEIN DDPF-RELATED"/>
    <property type="match status" value="1"/>
</dbReference>
<feature type="region of interest" description="Disordered" evidence="5">
    <location>
        <begin position="433"/>
        <end position="460"/>
    </location>
</feature>
<accession>A0AAV3ULB0</accession>
<dbReference type="EMBL" id="BAABKX010000015">
    <property type="protein sequence ID" value="GAA5056444.1"/>
    <property type="molecule type" value="Genomic_DNA"/>
</dbReference>
<evidence type="ECO:0000313" key="7">
    <source>
        <dbReference type="EMBL" id="GAA5056444.1"/>
    </source>
</evidence>
<evidence type="ECO:0000256" key="4">
    <source>
        <dbReference type="ARBA" id="ARBA00022840"/>
    </source>
</evidence>
<dbReference type="InterPro" id="IPR017871">
    <property type="entry name" value="ABC_transporter-like_CS"/>
</dbReference>
<feature type="region of interest" description="Disordered" evidence="5">
    <location>
        <begin position="1"/>
        <end position="21"/>
    </location>
</feature>
<dbReference type="RefSeq" id="WP_227774144.1">
    <property type="nucleotide sequence ID" value="NZ_BAABKX010000015.1"/>
</dbReference>
<evidence type="ECO:0000256" key="5">
    <source>
        <dbReference type="SAM" id="MobiDB-lite"/>
    </source>
</evidence>
<dbReference type="GO" id="GO:0005524">
    <property type="term" value="F:ATP binding"/>
    <property type="evidence" value="ECO:0007669"/>
    <property type="project" value="UniProtKB-KW"/>
</dbReference>
<dbReference type="InterPro" id="IPR003593">
    <property type="entry name" value="AAA+_ATPase"/>
</dbReference>
<dbReference type="NCBIfam" id="TIGR01727">
    <property type="entry name" value="oligo_HPY"/>
    <property type="match status" value="1"/>
</dbReference>
<comment type="caution">
    <text evidence="7">The sequence shown here is derived from an EMBL/GenBank/DDBJ whole genome shotgun (WGS) entry which is preliminary data.</text>
</comment>
<dbReference type="SMART" id="SM00382">
    <property type="entry name" value="AAA"/>
    <property type="match status" value="1"/>
</dbReference>
<organism evidence="7 8">
    <name type="scientific">Haladaptatus pallidirubidus</name>
    <dbReference type="NCBI Taxonomy" id="1008152"/>
    <lineage>
        <taxon>Archaea</taxon>
        <taxon>Methanobacteriati</taxon>
        <taxon>Methanobacteriota</taxon>
        <taxon>Stenosarchaea group</taxon>
        <taxon>Halobacteria</taxon>
        <taxon>Halobacteriales</taxon>
        <taxon>Haladaptataceae</taxon>
        <taxon>Haladaptatus</taxon>
    </lineage>
</organism>
<dbReference type="GeneID" id="68614410"/>
<evidence type="ECO:0000259" key="6">
    <source>
        <dbReference type="PROSITE" id="PS50893"/>
    </source>
</evidence>
<dbReference type="CDD" id="cd03257">
    <property type="entry name" value="ABC_NikE_OppD_transporters"/>
    <property type="match status" value="1"/>
</dbReference>
<feature type="compositionally biased region" description="Polar residues" evidence="5">
    <location>
        <begin position="1"/>
        <end position="17"/>
    </location>
</feature>
<dbReference type="PANTHER" id="PTHR43776">
    <property type="entry name" value="TRANSPORT ATP-BINDING PROTEIN"/>
    <property type="match status" value="1"/>
</dbReference>
<keyword evidence="4" id="KW-0067">ATP-binding</keyword>
<dbReference type="Proteomes" id="UP001501729">
    <property type="component" value="Unassembled WGS sequence"/>
</dbReference>
<dbReference type="Gene3D" id="3.40.50.300">
    <property type="entry name" value="P-loop containing nucleotide triphosphate hydrolases"/>
    <property type="match status" value="1"/>
</dbReference>
<dbReference type="GO" id="GO:0015833">
    <property type="term" value="P:peptide transport"/>
    <property type="evidence" value="ECO:0007669"/>
    <property type="project" value="InterPro"/>
</dbReference>
<dbReference type="SUPFAM" id="SSF52540">
    <property type="entry name" value="P-loop containing nucleoside triphosphate hydrolases"/>
    <property type="match status" value="1"/>
</dbReference>
<evidence type="ECO:0000313" key="8">
    <source>
        <dbReference type="Proteomes" id="UP001501729"/>
    </source>
</evidence>
<dbReference type="AlphaFoldDB" id="A0AAV3ULB0"/>
<dbReference type="GO" id="GO:0016887">
    <property type="term" value="F:ATP hydrolysis activity"/>
    <property type="evidence" value="ECO:0007669"/>
    <property type="project" value="InterPro"/>
</dbReference>
<dbReference type="Pfam" id="PF00005">
    <property type="entry name" value="ABC_tran"/>
    <property type="match status" value="1"/>
</dbReference>
<protein>
    <recommendedName>
        <fullName evidence="6">ABC transporter domain-containing protein</fullName>
    </recommendedName>
</protein>
<name>A0AAV3ULB0_9EURY</name>
<dbReference type="InterPro" id="IPR003439">
    <property type="entry name" value="ABC_transporter-like_ATP-bd"/>
</dbReference>
<keyword evidence="2" id="KW-0813">Transport</keyword>
<sequence>MTDPTANSATNGATDNPNDADDTLVRVEGLEKHFPVGTGLVSSFMKSVRGEEPDAVHAIDGIDFDLREGETFGIAGESGCGKTTTGMCLTKLYDPTGGSIYYDGEDIADKSGAALSNFRQNAQMIFQDPFESLNPRMTVYDTVVEPLRIHDVPNQRSRVRRALEFAELEPAEAYFDRYPHELSGGQRQRLAIARALVIDPDFIVADEPVSMLDVSLRAGVLSLLERMTDEFGLSVVYISHDLSLLRHMCDRLAIMYMGKIVEQGPTEEIITNPKHPYTRALIDAVPVPDPTAGRERVELEGEVGDAVNVPSGCRFRKRCPKLIQPSEYDFSTDEWTAVRTFMRSVQLRNIESRDESNIREEFFADTSLNGEAGNIVDEVISLVASGEFDEADDLLTGRFEEESVCANALPPLHERTDIEGEREVACHLYESTEGYDPYAEIEETKPDDHGAAAESSADAD</sequence>
<gene>
    <name evidence="7" type="ORF">GCM10025751_37250</name>
</gene>
<dbReference type="GO" id="GO:0055085">
    <property type="term" value="P:transmembrane transport"/>
    <property type="evidence" value="ECO:0007669"/>
    <property type="project" value="UniProtKB-ARBA"/>
</dbReference>
<evidence type="ECO:0000256" key="3">
    <source>
        <dbReference type="ARBA" id="ARBA00022741"/>
    </source>
</evidence>
<dbReference type="PROSITE" id="PS00211">
    <property type="entry name" value="ABC_TRANSPORTER_1"/>
    <property type="match status" value="1"/>
</dbReference>
<dbReference type="InterPro" id="IPR050319">
    <property type="entry name" value="ABC_transp_ATP-bind"/>
</dbReference>
<reference evidence="7 8" key="1">
    <citation type="journal article" date="2019" name="Int. J. Syst. Evol. Microbiol.">
        <title>The Global Catalogue of Microorganisms (GCM) 10K type strain sequencing project: providing services to taxonomists for standard genome sequencing and annotation.</title>
        <authorList>
            <consortium name="The Broad Institute Genomics Platform"/>
            <consortium name="The Broad Institute Genome Sequencing Center for Infectious Disease"/>
            <person name="Wu L."/>
            <person name="Ma J."/>
        </authorList>
    </citation>
    <scope>NUCLEOTIDE SEQUENCE [LARGE SCALE GENOMIC DNA]</scope>
    <source>
        <strain evidence="7 8">JCM 17504</strain>
    </source>
</reference>
<dbReference type="FunFam" id="3.40.50.300:FF:000016">
    <property type="entry name" value="Oligopeptide ABC transporter ATP-binding component"/>
    <property type="match status" value="1"/>
</dbReference>
<keyword evidence="8" id="KW-1185">Reference proteome</keyword>
<proteinExistence type="inferred from homology"/>
<dbReference type="Pfam" id="PF08352">
    <property type="entry name" value="oligo_HPY"/>
    <property type="match status" value="1"/>
</dbReference>
<feature type="domain" description="ABC transporter" evidence="6">
    <location>
        <begin position="25"/>
        <end position="282"/>
    </location>
</feature>
<feature type="compositionally biased region" description="Basic and acidic residues" evidence="5">
    <location>
        <begin position="442"/>
        <end position="451"/>
    </location>
</feature>
<comment type="similarity">
    <text evidence="1">Belongs to the ABC transporter superfamily.</text>
</comment>